<dbReference type="InterPro" id="IPR006366">
    <property type="entry name" value="CobA/CysG_C"/>
</dbReference>
<evidence type="ECO:0000313" key="9">
    <source>
        <dbReference type="Proteomes" id="UP000291213"/>
    </source>
</evidence>
<gene>
    <name evidence="8" type="ORF">apy_13870</name>
</gene>
<evidence type="ECO:0000313" key="8">
    <source>
        <dbReference type="EMBL" id="GBF09662.1"/>
    </source>
</evidence>
<accession>A0A401HBB4</accession>
<dbReference type="CDD" id="cd11642">
    <property type="entry name" value="SUMT"/>
    <property type="match status" value="1"/>
</dbReference>
<dbReference type="RefSeq" id="WP_243637300.1">
    <property type="nucleotide sequence ID" value="NZ_BDMD01000081.1"/>
</dbReference>
<evidence type="ECO:0000256" key="6">
    <source>
        <dbReference type="RuleBase" id="RU003960"/>
    </source>
</evidence>
<dbReference type="InterPro" id="IPR035996">
    <property type="entry name" value="4pyrrol_Methylase_sf"/>
</dbReference>
<dbReference type="Pfam" id="PF00590">
    <property type="entry name" value="TP_methylase"/>
    <property type="match status" value="1"/>
</dbReference>
<keyword evidence="4" id="KW-0949">S-adenosyl-L-methionine</keyword>
<comment type="similarity">
    <text evidence="6">Belongs to the precorrin methyltransferase family.</text>
</comment>
<name>A0A401HBB4_AERPX</name>
<dbReference type="PROSITE" id="PS00840">
    <property type="entry name" value="SUMT_2"/>
    <property type="match status" value="1"/>
</dbReference>
<dbReference type="GO" id="GO:0019354">
    <property type="term" value="P:siroheme biosynthetic process"/>
    <property type="evidence" value="ECO:0007669"/>
    <property type="project" value="InterPro"/>
</dbReference>
<dbReference type="NCBIfam" id="TIGR01469">
    <property type="entry name" value="cobA_cysG_Cterm"/>
    <property type="match status" value="1"/>
</dbReference>
<sequence>MAVLARCRGKVVIVGGGPGDPGLITVKGMKALEEADAILYDRLAPKGLVEKLQTPALKIYVGKKPGEGMSQEEINRLMEILACRGMTVARLKGGDPYTYGRGEEECMYLIEKGVDCIVIPGIPSYIAASALHGIPLTSRGISSSFAVITGKEAPGKPAGKRVKLEDIARSVDTLVILMGASTSAEIAERLIKVLPPETPVAIASSVSTPEAETLVTDLRGLRELGRQGRVKSPAVIIVGEVVKLRDRLYKEA</sequence>
<dbReference type="NCBIfam" id="NF004790">
    <property type="entry name" value="PRK06136.1"/>
    <property type="match status" value="1"/>
</dbReference>
<evidence type="ECO:0000259" key="7">
    <source>
        <dbReference type="Pfam" id="PF00590"/>
    </source>
</evidence>
<comment type="caution">
    <text evidence="8">The sequence shown here is derived from an EMBL/GenBank/DDBJ whole genome shotgun (WGS) entry which is preliminary data.</text>
</comment>
<dbReference type="PANTHER" id="PTHR45790:SF3">
    <property type="entry name" value="S-ADENOSYL-L-METHIONINE-DEPENDENT UROPORPHYRINOGEN III METHYLTRANSFERASE, CHLOROPLASTIC"/>
    <property type="match status" value="1"/>
</dbReference>
<keyword evidence="2 6" id="KW-0489">Methyltransferase</keyword>
<keyword evidence="3 6" id="KW-0808">Transferase</keyword>
<dbReference type="EC" id="2.1.1.107" evidence="1"/>
<dbReference type="InterPro" id="IPR003043">
    <property type="entry name" value="Uropor_MeTrfase_CS"/>
</dbReference>
<evidence type="ECO:0000256" key="2">
    <source>
        <dbReference type="ARBA" id="ARBA00022603"/>
    </source>
</evidence>
<dbReference type="FunFam" id="3.40.1010.10:FF:000001">
    <property type="entry name" value="Siroheme synthase"/>
    <property type="match status" value="1"/>
</dbReference>
<dbReference type="GO" id="GO:0032259">
    <property type="term" value="P:methylation"/>
    <property type="evidence" value="ECO:0007669"/>
    <property type="project" value="UniProtKB-KW"/>
</dbReference>
<evidence type="ECO:0000256" key="1">
    <source>
        <dbReference type="ARBA" id="ARBA00012162"/>
    </source>
</evidence>
<dbReference type="InterPro" id="IPR014777">
    <property type="entry name" value="4pyrrole_Mease_sub1"/>
</dbReference>
<dbReference type="EMBL" id="BDMD01000081">
    <property type="protein sequence ID" value="GBF09662.1"/>
    <property type="molecule type" value="Genomic_DNA"/>
</dbReference>
<protein>
    <recommendedName>
        <fullName evidence="1">uroporphyrinogen-III C-methyltransferase</fullName>
        <ecNumber evidence="1">2.1.1.107</ecNumber>
    </recommendedName>
</protein>
<dbReference type="Proteomes" id="UP000291213">
    <property type="component" value="Unassembled WGS sequence"/>
</dbReference>
<dbReference type="SUPFAM" id="SSF53790">
    <property type="entry name" value="Tetrapyrrole methylase"/>
    <property type="match status" value="1"/>
</dbReference>
<dbReference type="InterPro" id="IPR050161">
    <property type="entry name" value="Siro_Cobalamin_biosynth"/>
</dbReference>
<dbReference type="Gene3D" id="3.30.950.10">
    <property type="entry name" value="Methyltransferase, Cobalt-precorrin-4 Transmethylase, Domain 2"/>
    <property type="match status" value="1"/>
</dbReference>
<keyword evidence="5" id="KW-0627">Porphyrin biosynthesis</keyword>
<organism evidence="8 9">
    <name type="scientific">Aeropyrum pernix</name>
    <dbReference type="NCBI Taxonomy" id="56636"/>
    <lineage>
        <taxon>Archaea</taxon>
        <taxon>Thermoproteota</taxon>
        <taxon>Thermoprotei</taxon>
        <taxon>Desulfurococcales</taxon>
        <taxon>Desulfurococcaceae</taxon>
        <taxon>Aeropyrum</taxon>
    </lineage>
</organism>
<dbReference type="GO" id="GO:0004851">
    <property type="term" value="F:uroporphyrin-III C-methyltransferase activity"/>
    <property type="evidence" value="ECO:0007669"/>
    <property type="project" value="UniProtKB-EC"/>
</dbReference>
<evidence type="ECO:0000256" key="4">
    <source>
        <dbReference type="ARBA" id="ARBA00022691"/>
    </source>
</evidence>
<dbReference type="PANTHER" id="PTHR45790">
    <property type="entry name" value="SIROHEME SYNTHASE-RELATED"/>
    <property type="match status" value="1"/>
</dbReference>
<evidence type="ECO:0000256" key="3">
    <source>
        <dbReference type="ARBA" id="ARBA00022679"/>
    </source>
</evidence>
<reference evidence="8 9" key="1">
    <citation type="submission" date="2017-02" db="EMBL/GenBank/DDBJ databases">
        <title>isolation and characterization of a novel temperate virus Aeropyrum globular virus 1 infecting hyperthermophilic archaeon Aeropyrum.</title>
        <authorList>
            <person name="Yumiya M."/>
            <person name="Yoshida T."/>
            <person name="Sako Y."/>
        </authorList>
    </citation>
    <scope>NUCLEOTIDE SEQUENCE [LARGE SCALE GENOMIC DNA]</scope>
    <source>
        <strain evidence="8 9">YK1-12-2013</strain>
    </source>
</reference>
<dbReference type="AlphaFoldDB" id="A0A401HBB4"/>
<dbReference type="InterPro" id="IPR000878">
    <property type="entry name" value="4pyrrol_Mease"/>
</dbReference>
<dbReference type="Gene3D" id="3.40.1010.10">
    <property type="entry name" value="Cobalt-precorrin-4 Transmethylase, Domain 1"/>
    <property type="match status" value="1"/>
</dbReference>
<feature type="domain" description="Tetrapyrrole methylase" evidence="7">
    <location>
        <begin position="10"/>
        <end position="219"/>
    </location>
</feature>
<proteinExistence type="inferred from homology"/>
<dbReference type="InterPro" id="IPR014776">
    <property type="entry name" value="4pyrrole_Mease_sub2"/>
</dbReference>
<evidence type="ECO:0000256" key="5">
    <source>
        <dbReference type="ARBA" id="ARBA00023244"/>
    </source>
</evidence>